<reference evidence="2" key="1">
    <citation type="submission" date="2016-05" db="EMBL/GenBank/DDBJ databases">
        <authorList>
            <person name="Naeem Raeece"/>
        </authorList>
    </citation>
    <scope>NUCLEOTIDE SEQUENCE [LARGE SCALE GENOMIC DNA]</scope>
</reference>
<proteinExistence type="predicted"/>
<dbReference type="EMBL" id="FLQV01002144">
    <property type="protein sequence ID" value="SBT00844.1"/>
    <property type="molecule type" value="Genomic_DNA"/>
</dbReference>
<name>A0A1A8X6F6_PLAOA</name>
<accession>A0A1A8X6F6</accession>
<sequence>MSDDCTSIIYAKEEIDSILSETKKEHNKITVSILFDDLKNKSEDLLNRVKGYTEDKAKTSYENDNDVSDGKNSYNELLKNRDNIINKGNSISNDIHSFKEKIKSTEYKLLSHHDTVDILKTHTNKKYSDISTLLQKYEKEKEKFKLSNKDEQDFNTDKKTVTIKSSSVEELKSKKNSLTEKVKTHMREINNDELIGQDIHKMLKNALDKEMSGINNKFPDDSINKLKT</sequence>
<gene>
    <name evidence="1" type="ORF">POVCU1_062710</name>
</gene>
<dbReference type="AlphaFoldDB" id="A0A1A8X6F6"/>
<dbReference type="Proteomes" id="UP000078546">
    <property type="component" value="Unassembled WGS sequence"/>
</dbReference>
<evidence type="ECO:0000313" key="1">
    <source>
        <dbReference type="EMBL" id="SBT00844.1"/>
    </source>
</evidence>
<organism evidence="1 2">
    <name type="scientific">Plasmodium ovale curtisi</name>
    <dbReference type="NCBI Taxonomy" id="864141"/>
    <lineage>
        <taxon>Eukaryota</taxon>
        <taxon>Sar</taxon>
        <taxon>Alveolata</taxon>
        <taxon>Apicomplexa</taxon>
        <taxon>Aconoidasida</taxon>
        <taxon>Haemosporida</taxon>
        <taxon>Plasmodiidae</taxon>
        <taxon>Plasmodium</taxon>
        <taxon>Plasmodium (Plasmodium)</taxon>
    </lineage>
</organism>
<protein>
    <submittedName>
        <fullName evidence="1">Reticulocyte binding protein 2b</fullName>
    </submittedName>
</protein>
<evidence type="ECO:0000313" key="2">
    <source>
        <dbReference type="Proteomes" id="UP000078546"/>
    </source>
</evidence>